<organism evidence="1 2">
    <name type="scientific">Prevotella intermedia</name>
    <dbReference type="NCBI Taxonomy" id="28131"/>
    <lineage>
        <taxon>Bacteria</taxon>
        <taxon>Pseudomonadati</taxon>
        <taxon>Bacteroidota</taxon>
        <taxon>Bacteroidia</taxon>
        <taxon>Bacteroidales</taxon>
        <taxon>Prevotellaceae</taxon>
        <taxon>Prevotella</taxon>
    </lineage>
</organism>
<protein>
    <submittedName>
        <fullName evidence="1">Uncharacterized protein</fullName>
    </submittedName>
</protein>
<name>A0A2A6ED20_PREIN</name>
<evidence type="ECO:0000313" key="2">
    <source>
        <dbReference type="Proteomes" id="UP000219058"/>
    </source>
</evidence>
<proteinExistence type="predicted"/>
<accession>A0A2A6ED20</accession>
<evidence type="ECO:0000313" key="1">
    <source>
        <dbReference type="EMBL" id="PDP58587.1"/>
    </source>
</evidence>
<gene>
    <name evidence="1" type="ORF">CLI71_11070</name>
</gene>
<dbReference type="EMBL" id="NSLY01000040">
    <property type="protein sequence ID" value="PDP58587.1"/>
    <property type="molecule type" value="Genomic_DNA"/>
</dbReference>
<comment type="caution">
    <text evidence="1">The sequence shown here is derived from an EMBL/GenBank/DDBJ whole genome shotgun (WGS) entry which is preliminary data.</text>
</comment>
<dbReference type="AlphaFoldDB" id="A0A2A6ED20"/>
<reference evidence="1 2" key="1">
    <citation type="submission" date="2017-09" db="EMBL/GenBank/DDBJ databases">
        <title>Phase variable restriction modification systems are present in the genome sequences of periodontal pathogens Prevotella intermedia, Tannerella forsythia and Porphyromonas gingivalis.</title>
        <authorList>
            <person name="Haigh R.D."/>
            <person name="Crawford L."/>
            <person name="Ralph J."/>
            <person name="Wanford J."/>
            <person name="Vartoukian S.R."/>
            <person name="Hijazib K."/>
            <person name="Wade W."/>
            <person name="Oggioni M.R."/>
        </authorList>
    </citation>
    <scope>NUCLEOTIDE SEQUENCE [LARGE SCALE GENOMIC DNA]</scope>
    <source>
        <strain evidence="1 2">WW2834</strain>
    </source>
</reference>
<dbReference type="Proteomes" id="UP000219058">
    <property type="component" value="Unassembled WGS sequence"/>
</dbReference>
<sequence>MHGKSGCFALQKSRFRNAKTKLPFFFRIIFTRLRVFFRVSIRISMDSRKPRNPMRTSLYLAAKSATPHALHIAPPTLYIKRRRAPRIERALFADV</sequence>